<dbReference type="Pfam" id="PF03514">
    <property type="entry name" value="GRAS"/>
    <property type="match status" value="1"/>
</dbReference>
<organism evidence="4 5">
    <name type="scientific">Papaver nudicaule</name>
    <name type="common">Iceland poppy</name>
    <dbReference type="NCBI Taxonomy" id="74823"/>
    <lineage>
        <taxon>Eukaryota</taxon>
        <taxon>Viridiplantae</taxon>
        <taxon>Streptophyta</taxon>
        <taxon>Embryophyta</taxon>
        <taxon>Tracheophyta</taxon>
        <taxon>Spermatophyta</taxon>
        <taxon>Magnoliopsida</taxon>
        <taxon>Ranunculales</taxon>
        <taxon>Papaveraceae</taxon>
        <taxon>Papaveroideae</taxon>
        <taxon>Papaver</taxon>
    </lineage>
</organism>
<protein>
    <recommendedName>
        <fullName evidence="6">GRAS family transcription factor</fullName>
    </recommendedName>
</protein>
<dbReference type="EMBL" id="JAJJMA010029120">
    <property type="protein sequence ID" value="MCL7023996.1"/>
    <property type="molecule type" value="Genomic_DNA"/>
</dbReference>
<keyword evidence="5" id="KW-1185">Reference proteome</keyword>
<dbReference type="AlphaFoldDB" id="A0AA41RUW4"/>
<dbReference type="InterPro" id="IPR005202">
    <property type="entry name" value="TF_GRAS"/>
</dbReference>
<dbReference type="PANTHER" id="PTHR31636">
    <property type="entry name" value="OSJNBA0084A10.13 PROTEIN-RELATED"/>
    <property type="match status" value="1"/>
</dbReference>
<dbReference type="PROSITE" id="PS50985">
    <property type="entry name" value="GRAS"/>
    <property type="match status" value="1"/>
</dbReference>
<evidence type="ECO:0000256" key="2">
    <source>
        <dbReference type="ARBA" id="ARBA00023163"/>
    </source>
</evidence>
<evidence type="ECO:0008006" key="6">
    <source>
        <dbReference type="Google" id="ProtNLM"/>
    </source>
</evidence>
<comment type="caution">
    <text evidence="4">The sequence shown here is derived from an EMBL/GenBank/DDBJ whole genome shotgun (WGS) entry which is preliminary data.</text>
</comment>
<evidence type="ECO:0000256" key="3">
    <source>
        <dbReference type="PROSITE-ProRule" id="PRU01191"/>
    </source>
</evidence>
<sequence>MDQNTISSSTGSITTASVNISPEKVSIGEFDFSDVVLNYINQILMEDTTEERNCLLPDSSALQAAEKTFYEILGKKYPTPPDCNLDNNNAVETNWIDELHEYISLSQTQSFPSDFTFQETTELSYNHSDGFHSAVERPVESPVGKVQLVSDVHCESELIRQQSTPQLSYNHSTGFNPVVKGLVESPMSKVHVRDVYGESEFMRQYKKGVEEANKFLPSGNNLILNFESNDFLYYERNKESNGVVVELEKRDGRDISTNGSRRKKNACSTECAISPLLVFTFWNKNFNPFTSKKKVFDMVLVSGEKEEQAESIIRKSFKVEASKKLQQNGGKTRGKKQTGKAGAVDLWSLLIQYAQGVAADDRRTANELLKQLRQHSSPSGDGLQRLSHCFTDGLEARLDGSGSQIYSILPQKSPSSVIDMLKAYQLFMAAIPFTKISNFFANQTINDLVENANTTLHIVDFGILYGGPPKLKITGIELPRPGFRPVERVEETGSRLKDYAEEFNVPFEYHAIAQKWETIQLKDLKINKGELLVANYLFRYRNLLDESVVLDSPRNVVLNLIRKMNPDLFIHGILNGTYNSPFFVPRFREALFHFSTLFDVLKTTVPRENAERITIQRDLLGKEALNIIACEGSKRKVKEQAKADYHKDFVVDEDNRWMLLGWKGRIIFALSYWRPV</sequence>
<accession>A0AA41RUW4</accession>
<keyword evidence="1" id="KW-0805">Transcription regulation</keyword>
<evidence type="ECO:0000313" key="5">
    <source>
        <dbReference type="Proteomes" id="UP001177140"/>
    </source>
</evidence>
<feature type="region of interest" description="Leucine repeat II (LRII)" evidence="3">
    <location>
        <begin position="491"/>
        <end position="523"/>
    </location>
</feature>
<comment type="caution">
    <text evidence="3">Lacks conserved residue(s) required for the propagation of feature annotation.</text>
</comment>
<feature type="short sequence motif" description="VHIID" evidence="3">
    <location>
        <begin position="456"/>
        <end position="460"/>
    </location>
</feature>
<dbReference type="Proteomes" id="UP001177140">
    <property type="component" value="Unassembled WGS sequence"/>
</dbReference>
<comment type="similarity">
    <text evidence="3">Belongs to the GRAS family.</text>
</comment>
<feature type="region of interest" description="SAW" evidence="3">
    <location>
        <begin position="629"/>
        <end position="676"/>
    </location>
</feature>
<evidence type="ECO:0000313" key="4">
    <source>
        <dbReference type="EMBL" id="MCL7023996.1"/>
    </source>
</evidence>
<reference evidence="4" key="1">
    <citation type="submission" date="2022-03" db="EMBL/GenBank/DDBJ databases">
        <title>A functionally conserved STORR gene fusion in Papaver species that diverged 16.8 million years ago.</title>
        <authorList>
            <person name="Catania T."/>
        </authorList>
    </citation>
    <scope>NUCLEOTIDE SEQUENCE</scope>
    <source>
        <strain evidence="4">S-191538</strain>
    </source>
</reference>
<proteinExistence type="inferred from homology"/>
<keyword evidence="2" id="KW-0804">Transcription</keyword>
<gene>
    <name evidence="4" type="ORF">MKW94_006348</name>
</gene>
<name>A0AA41RUW4_PAPNU</name>
<evidence type="ECO:0000256" key="1">
    <source>
        <dbReference type="ARBA" id="ARBA00023015"/>
    </source>
</evidence>